<proteinExistence type="predicted"/>
<keyword evidence="1" id="KW-0285">Flavoprotein</keyword>
<keyword evidence="3" id="KW-0560">Oxidoreductase</keyword>
<evidence type="ECO:0000256" key="3">
    <source>
        <dbReference type="ARBA" id="ARBA00023002"/>
    </source>
</evidence>
<dbReference type="PANTHER" id="PTHR43408">
    <property type="entry name" value="FMN REDUCTASE (NADPH)"/>
    <property type="match status" value="1"/>
</dbReference>
<evidence type="ECO:0000313" key="6">
    <source>
        <dbReference type="Proteomes" id="UP000638043"/>
    </source>
</evidence>
<accession>A0ABQ2N4J6</accession>
<protein>
    <submittedName>
        <fullName evidence="5">FMN reductase</fullName>
    </submittedName>
</protein>
<sequence>MRGHPSPWQSGRMTTITTLVGNPQPASRTLAVAEEVADQLAAVTGAQRDETIDLADVAKRVFDFPSAEVEALLERVARPGILVIASPTYKASYTGLLKAFLDRYGTNGLAGVTAIPVFTIGSPAHALAVEHTLRPLLVELGASVPTRGLAFPTARFDERAEVVAEWLEAQKASLV</sequence>
<dbReference type="EMBL" id="BMMQ01000003">
    <property type="protein sequence ID" value="GGO62781.1"/>
    <property type="molecule type" value="Genomic_DNA"/>
</dbReference>
<evidence type="ECO:0000256" key="1">
    <source>
        <dbReference type="ARBA" id="ARBA00022630"/>
    </source>
</evidence>
<comment type="caution">
    <text evidence="5">The sequence shown here is derived from an EMBL/GenBank/DDBJ whole genome shotgun (WGS) entry which is preliminary data.</text>
</comment>
<dbReference type="Gene3D" id="3.40.50.360">
    <property type="match status" value="1"/>
</dbReference>
<name>A0ABQ2N4J6_9MICO</name>
<keyword evidence="6" id="KW-1185">Reference proteome</keyword>
<reference evidence="6" key="1">
    <citation type="journal article" date="2019" name="Int. J. Syst. Evol. Microbiol.">
        <title>The Global Catalogue of Microorganisms (GCM) 10K type strain sequencing project: providing services to taxonomists for standard genome sequencing and annotation.</title>
        <authorList>
            <consortium name="The Broad Institute Genomics Platform"/>
            <consortium name="The Broad Institute Genome Sequencing Center for Infectious Disease"/>
            <person name="Wu L."/>
            <person name="Ma J."/>
        </authorList>
    </citation>
    <scope>NUCLEOTIDE SEQUENCE [LARGE SCALE GENOMIC DNA]</scope>
    <source>
        <strain evidence="6">CGMCC 4.7181</strain>
    </source>
</reference>
<dbReference type="InterPro" id="IPR029039">
    <property type="entry name" value="Flavoprotein-like_sf"/>
</dbReference>
<evidence type="ECO:0000313" key="5">
    <source>
        <dbReference type="EMBL" id="GGO62781.1"/>
    </source>
</evidence>
<dbReference type="Pfam" id="PF03358">
    <property type="entry name" value="FMN_red"/>
    <property type="match status" value="1"/>
</dbReference>
<feature type="domain" description="NADPH-dependent FMN reductase-like" evidence="4">
    <location>
        <begin position="15"/>
        <end position="152"/>
    </location>
</feature>
<organism evidence="5 6">
    <name type="scientific">Microbacterium nanhaiense</name>
    <dbReference type="NCBI Taxonomy" id="1301026"/>
    <lineage>
        <taxon>Bacteria</taxon>
        <taxon>Bacillati</taxon>
        <taxon>Actinomycetota</taxon>
        <taxon>Actinomycetes</taxon>
        <taxon>Micrococcales</taxon>
        <taxon>Microbacteriaceae</taxon>
        <taxon>Microbacterium</taxon>
    </lineage>
</organism>
<dbReference type="InterPro" id="IPR051814">
    <property type="entry name" value="NAD(P)H-dep_FMN_reductase"/>
</dbReference>
<keyword evidence="2" id="KW-0288">FMN</keyword>
<dbReference type="PANTHER" id="PTHR43408:SF2">
    <property type="entry name" value="FMN REDUCTASE (NADPH)"/>
    <property type="match status" value="1"/>
</dbReference>
<dbReference type="Proteomes" id="UP000638043">
    <property type="component" value="Unassembled WGS sequence"/>
</dbReference>
<gene>
    <name evidence="5" type="ORF">GCM10010910_13740</name>
</gene>
<evidence type="ECO:0000259" key="4">
    <source>
        <dbReference type="Pfam" id="PF03358"/>
    </source>
</evidence>
<evidence type="ECO:0000256" key="2">
    <source>
        <dbReference type="ARBA" id="ARBA00022643"/>
    </source>
</evidence>
<dbReference type="InterPro" id="IPR005025">
    <property type="entry name" value="FMN_Rdtase-like_dom"/>
</dbReference>
<dbReference type="SUPFAM" id="SSF52218">
    <property type="entry name" value="Flavoproteins"/>
    <property type="match status" value="1"/>
</dbReference>